<dbReference type="AlphaFoldDB" id="A0A6A6FDG1"/>
<feature type="signal peptide" evidence="1">
    <location>
        <begin position="1"/>
        <end position="22"/>
    </location>
</feature>
<dbReference type="EMBL" id="ML992676">
    <property type="protein sequence ID" value="KAF2211490.1"/>
    <property type="molecule type" value="Genomic_DNA"/>
</dbReference>
<proteinExistence type="predicted"/>
<dbReference type="Proteomes" id="UP000799539">
    <property type="component" value="Unassembled WGS sequence"/>
</dbReference>
<organism evidence="2 3">
    <name type="scientific">Cercospora zeae-maydis SCOH1-5</name>
    <dbReference type="NCBI Taxonomy" id="717836"/>
    <lineage>
        <taxon>Eukaryota</taxon>
        <taxon>Fungi</taxon>
        <taxon>Dikarya</taxon>
        <taxon>Ascomycota</taxon>
        <taxon>Pezizomycotina</taxon>
        <taxon>Dothideomycetes</taxon>
        <taxon>Dothideomycetidae</taxon>
        <taxon>Mycosphaerellales</taxon>
        <taxon>Mycosphaerellaceae</taxon>
        <taxon>Cercospora</taxon>
    </lineage>
</organism>
<evidence type="ECO:0000313" key="2">
    <source>
        <dbReference type="EMBL" id="KAF2211490.1"/>
    </source>
</evidence>
<dbReference type="OrthoDB" id="3650826at2759"/>
<keyword evidence="1" id="KW-0732">Signal</keyword>
<keyword evidence="3" id="KW-1185">Reference proteome</keyword>
<feature type="chain" id="PRO_5025464998" evidence="1">
    <location>
        <begin position="23"/>
        <end position="133"/>
    </location>
</feature>
<reference evidence="2" key="1">
    <citation type="journal article" date="2020" name="Stud. Mycol.">
        <title>101 Dothideomycetes genomes: a test case for predicting lifestyles and emergence of pathogens.</title>
        <authorList>
            <person name="Haridas S."/>
            <person name="Albert R."/>
            <person name="Binder M."/>
            <person name="Bloem J."/>
            <person name="Labutti K."/>
            <person name="Salamov A."/>
            <person name="Andreopoulos B."/>
            <person name="Baker S."/>
            <person name="Barry K."/>
            <person name="Bills G."/>
            <person name="Bluhm B."/>
            <person name="Cannon C."/>
            <person name="Castanera R."/>
            <person name="Culley D."/>
            <person name="Daum C."/>
            <person name="Ezra D."/>
            <person name="Gonzalez J."/>
            <person name="Henrissat B."/>
            <person name="Kuo A."/>
            <person name="Liang C."/>
            <person name="Lipzen A."/>
            <person name="Lutzoni F."/>
            <person name="Magnuson J."/>
            <person name="Mondo S."/>
            <person name="Nolan M."/>
            <person name="Ohm R."/>
            <person name="Pangilinan J."/>
            <person name="Park H.-J."/>
            <person name="Ramirez L."/>
            <person name="Alfaro M."/>
            <person name="Sun H."/>
            <person name="Tritt A."/>
            <person name="Yoshinaga Y."/>
            <person name="Zwiers L.-H."/>
            <person name="Turgeon B."/>
            <person name="Goodwin S."/>
            <person name="Spatafora J."/>
            <person name="Crous P."/>
            <person name="Grigoriev I."/>
        </authorList>
    </citation>
    <scope>NUCLEOTIDE SEQUENCE</scope>
    <source>
        <strain evidence="2">SCOH1-5</strain>
    </source>
</reference>
<evidence type="ECO:0000313" key="3">
    <source>
        <dbReference type="Proteomes" id="UP000799539"/>
    </source>
</evidence>
<protein>
    <submittedName>
        <fullName evidence="2">Uncharacterized protein</fullName>
    </submittedName>
</protein>
<gene>
    <name evidence="2" type="ORF">CERZMDRAFT_90920</name>
</gene>
<evidence type="ECO:0000256" key="1">
    <source>
        <dbReference type="SAM" id="SignalP"/>
    </source>
</evidence>
<sequence>MRFLDLSTSAIAAAALLQGVVAADQPQGYGVDAGAGAATTSAVTTYYTTLTVYRVATTVTATRNSSMTVHLTSSAPTTLASATIPSYGNGTTVHPGAHPSTTGIEASPGAASGIQVCSMAVALAAGVVGLLLV</sequence>
<name>A0A6A6FDG1_9PEZI</name>
<accession>A0A6A6FDG1</accession>